<accession>A0A0F8Y9F9</accession>
<protein>
    <submittedName>
        <fullName evidence="1">Uncharacterized protein</fullName>
    </submittedName>
</protein>
<proteinExistence type="predicted"/>
<name>A0A0F8Y9F9_9ZZZZ</name>
<gene>
    <name evidence="1" type="ORF">LCGC14_2847610</name>
</gene>
<evidence type="ECO:0000313" key="1">
    <source>
        <dbReference type="EMBL" id="KKK78037.1"/>
    </source>
</evidence>
<feature type="non-terminal residue" evidence="1">
    <location>
        <position position="1"/>
    </location>
</feature>
<dbReference type="EMBL" id="LAZR01054677">
    <property type="protein sequence ID" value="KKK78037.1"/>
    <property type="molecule type" value="Genomic_DNA"/>
</dbReference>
<sequence length="52" mass="5870">IRLLAVALGLPRFIHEGDDLEYPPYKKAVDRAAEFLEEWAKALRGEENGEAT</sequence>
<reference evidence="1" key="1">
    <citation type="journal article" date="2015" name="Nature">
        <title>Complex archaea that bridge the gap between prokaryotes and eukaryotes.</title>
        <authorList>
            <person name="Spang A."/>
            <person name="Saw J.H."/>
            <person name="Jorgensen S.L."/>
            <person name="Zaremba-Niedzwiedzka K."/>
            <person name="Martijn J."/>
            <person name="Lind A.E."/>
            <person name="van Eijk R."/>
            <person name="Schleper C."/>
            <person name="Guy L."/>
            <person name="Ettema T.J."/>
        </authorList>
    </citation>
    <scope>NUCLEOTIDE SEQUENCE</scope>
</reference>
<organism evidence="1">
    <name type="scientific">marine sediment metagenome</name>
    <dbReference type="NCBI Taxonomy" id="412755"/>
    <lineage>
        <taxon>unclassified sequences</taxon>
        <taxon>metagenomes</taxon>
        <taxon>ecological metagenomes</taxon>
    </lineage>
</organism>
<dbReference type="AlphaFoldDB" id="A0A0F8Y9F9"/>
<comment type="caution">
    <text evidence="1">The sequence shown here is derived from an EMBL/GenBank/DDBJ whole genome shotgun (WGS) entry which is preliminary data.</text>
</comment>